<keyword evidence="2" id="KW-1185">Reference proteome</keyword>
<dbReference type="InterPro" id="IPR001969">
    <property type="entry name" value="Aspartic_peptidase_AS"/>
</dbReference>
<feature type="compositionally biased region" description="Polar residues" evidence="1">
    <location>
        <begin position="94"/>
        <end position="137"/>
    </location>
</feature>
<sequence length="623" mass="69654">EDPIDHLYKFDQYCSLSKTNGVSEDAFKLKMFPFSLGDKAHQWERTEQDAEELVENMAKSDSVYNEEYDRANRGDDQQTRKDIKSLQDKKEPNFQYNNYQQRPYSNNQQGGYQPRNNQQGSHQPQQNSPPGFSNKGNQSTQAQGSSSQHQAQDTSVESMFKQLLEAQSRKVDEIEKLVFGTELGKVEQLVVATAEAQMVDKAIERVHVQAERKVQTTNLQRAEPRVEKPVERRADQKLNEVKQEDIEVELSPYDKVPFPQRVLTKAQKKVISKFRKDLSDVGVRLPEISGMREAHVQMMLIKDILDHQAEVAELLDISILKIDPPVPPQSLPKLESQGKFTLSCSLGTITMNDALVDSGASVNVISLEMVKSLGIESMEPNTSSLMFGDSSSTTPIGLIKDFPLKIGACTIPIDLTVLKMTTEKRVPLILGTPFLTTVGACIDFPNKKVTLLNVNRAVSYPIQSPIDVGYCGTITCEEPSIEKTQAKVVVPEKEGLIGESSRELCVEHLESAKREEVSRAGKAAHDMTKIVKEPHPSPFDKTPQTLTLHPMKLKDGAIEYKIKCKGRSKPFSSTRAIITPQLRNDPIKLQELLSQVLTITLEEVSGQLKAQALDTHYHTSLST</sequence>
<gene>
    <name evidence="3" type="primary">LOC130507222</name>
</gene>
<dbReference type="AlphaFoldDB" id="A0A9W3D2H0"/>
<feature type="region of interest" description="Disordered" evidence="1">
    <location>
        <begin position="46"/>
        <end position="155"/>
    </location>
</feature>
<dbReference type="GeneID" id="130507222"/>
<protein>
    <submittedName>
        <fullName evidence="3">Uncharacterized protein LOC130507222</fullName>
    </submittedName>
</protein>
<dbReference type="Pfam" id="PF13650">
    <property type="entry name" value="Asp_protease_2"/>
    <property type="match status" value="1"/>
</dbReference>
<dbReference type="CDD" id="cd00303">
    <property type="entry name" value="retropepsin_like"/>
    <property type="match status" value="1"/>
</dbReference>
<dbReference type="PANTHER" id="PTHR33067:SF9">
    <property type="entry name" value="RNA-DIRECTED DNA POLYMERASE"/>
    <property type="match status" value="1"/>
</dbReference>
<dbReference type="OrthoDB" id="1108126at2759"/>
<evidence type="ECO:0000313" key="3">
    <source>
        <dbReference type="RefSeq" id="XP_056857918.1"/>
    </source>
</evidence>
<dbReference type="Gene3D" id="2.40.70.10">
    <property type="entry name" value="Acid Proteases"/>
    <property type="match status" value="1"/>
</dbReference>
<feature type="compositionally biased region" description="Low complexity" evidence="1">
    <location>
        <begin position="138"/>
        <end position="152"/>
    </location>
</feature>
<feature type="compositionally biased region" description="Basic and acidic residues" evidence="1">
    <location>
        <begin position="67"/>
        <end position="92"/>
    </location>
</feature>
<name>A0A9W3D2H0_RAPSA</name>
<reference evidence="3" key="1">
    <citation type="submission" date="2025-08" db="UniProtKB">
        <authorList>
            <consortium name="RefSeq"/>
        </authorList>
    </citation>
    <scope>IDENTIFICATION</scope>
    <source>
        <tissue evidence="3">Leaf</tissue>
    </source>
</reference>
<evidence type="ECO:0000256" key="1">
    <source>
        <dbReference type="SAM" id="MobiDB-lite"/>
    </source>
</evidence>
<dbReference type="KEGG" id="rsz:130507222"/>
<dbReference type="GO" id="GO:0006508">
    <property type="term" value="P:proteolysis"/>
    <property type="evidence" value="ECO:0007669"/>
    <property type="project" value="InterPro"/>
</dbReference>
<dbReference type="SUPFAM" id="SSF50630">
    <property type="entry name" value="Acid proteases"/>
    <property type="match status" value="1"/>
</dbReference>
<dbReference type="Proteomes" id="UP000504610">
    <property type="component" value="Unplaced"/>
</dbReference>
<proteinExistence type="predicted"/>
<dbReference type="PROSITE" id="PS00141">
    <property type="entry name" value="ASP_PROTEASE"/>
    <property type="match status" value="1"/>
</dbReference>
<dbReference type="GO" id="GO:0004190">
    <property type="term" value="F:aspartic-type endopeptidase activity"/>
    <property type="evidence" value="ECO:0007669"/>
    <property type="project" value="InterPro"/>
</dbReference>
<dbReference type="RefSeq" id="XP_056857918.1">
    <property type="nucleotide sequence ID" value="XM_057001938.1"/>
</dbReference>
<organism evidence="2 3">
    <name type="scientific">Raphanus sativus</name>
    <name type="common">Radish</name>
    <name type="synonym">Raphanus raphanistrum var. sativus</name>
    <dbReference type="NCBI Taxonomy" id="3726"/>
    <lineage>
        <taxon>Eukaryota</taxon>
        <taxon>Viridiplantae</taxon>
        <taxon>Streptophyta</taxon>
        <taxon>Embryophyta</taxon>
        <taxon>Tracheophyta</taxon>
        <taxon>Spermatophyta</taxon>
        <taxon>Magnoliopsida</taxon>
        <taxon>eudicotyledons</taxon>
        <taxon>Gunneridae</taxon>
        <taxon>Pentapetalae</taxon>
        <taxon>rosids</taxon>
        <taxon>malvids</taxon>
        <taxon>Brassicales</taxon>
        <taxon>Brassicaceae</taxon>
        <taxon>Brassiceae</taxon>
        <taxon>Raphanus</taxon>
    </lineage>
</organism>
<accession>A0A9W3D2H0</accession>
<evidence type="ECO:0000313" key="2">
    <source>
        <dbReference type="Proteomes" id="UP000504610"/>
    </source>
</evidence>
<dbReference type="PANTHER" id="PTHR33067">
    <property type="entry name" value="RNA-DIRECTED DNA POLYMERASE-RELATED"/>
    <property type="match status" value="1"/>
</dbReference>
<feature type="non-terminal residue" evidence="3">
    <location>
        <position position="1"/>
    </location>
</feature>
<dbReference type="InterPro" id="IPR021109">
    <property type="entry name" value="Peptidase_aspartic_dom_sf"/>
</dbReference>